<keyword evidence="3" id="KW-1185">Reference proteome</keyword>
<sequence>MFLIDNFVRVLEKHPEGIHLSRFRQVYEEELGETLPRTNEFGYPKLISILRAMKGYARLNEARKKVYPTKFPWMSVEDVEFKELLRTKQKLSCALFSAEEKTEIFEATKKYTLEYLVTWDARYLRRGKLLTNFAQEYAMMHGLQLSSKHCGFKRTHQLIEAMPGLVTLQKNSRNTRLSRIYMAPEVERLCIREQRE</sequence>
<dbReference type="InterPro" id="IPR041966">
    <property type="entry name" value="LOTUS-like"/>
</dbReference>
<dbReference type="Proteomes" id="UP001190700">
    <property type="component" value="Unassembled WGS sequence"/>
</dbReference>
<reference evidence="2 3" key="1">
    <citation type="journal article" date="2015" name="Genome Biol. Evol.">
        <title>Comparative Genomics of a Bacterivorous Green Alga Reveals Evolutionary Causalities and Consequences of Phago-Mixotrophic Mode of Nutrition.</title>
        <authorList>
            <person name="Burns J.A."/>
            <person name="Paasch A."/>
            <person name="Narechania A."/>
            <person name="Kim E."/>
        </authorList>
    </citation>
    <scope>NUCLEOTIDE SEQUENCE [LARGE SCALE GENOMIC DNA]</scope>
    <source>
        <strain evidence="2 3">PLY_AMNH</strain>
    </source>
</reference>
<dbReference type="Pfam" id="PF12872">
    <property type="entry name" value="OST-HTH"/>
    <property type="match status" value="2"/>
</dbReference>
<gene>
    <name evidence="2" type="ORF">CYMTET_34683</name>
</gene>
<name>A0AAE0FAG8_9CHLO</name>
<evidence type="ECO:0000313" key="3">
    <source>
        <dbReference type="Proteomes" id="UP001190700"/>
    </source>
</evidence>
<evidence type="ECO:0000259" key="1">
    <source>
        <dbReference type="PROSITE" id="PS51644"/>
    </source>
</evidence>
<feature type="domain" description="HTH OST-type" evidence="1">
    <location>
        <begin position="1"/>
        <end position="73"/>
    </location>
</feature>
<proteinExistence type="predicted"/>
<accession>A0AAE0FAG8</accession>
<evidence type="ECO:0000313" key="2">
    <source>
        <dbReference type="EMBL" id="KAK3256166.1"/>
    </source>
</evidence>
<protein>
    <recommendedName>
        <fullName evidence="1">HTH OST-type domain-containing protein</fullName>
    </recommendedName>
</protein>
<dbReference type="AlphaFoldDB" id="A0AAE0FAG8"/>
<organism evidence="2 3">
    <name type="scientific">Cymbomonas tetramitiformis</name>
    <dbReference type="NCBI Taxonomy" id="36881"/>
    <lineage>
        <taxon>Eukaryota</taxon>
        <taxon>Viridiplantae</taxon>
        <taxon>Chlorophyta</taxon>
        <taxon>Pyramimonadophyceae</taxon>
        <taxon>Pyramimonadales</taxon>
        <taxon>Pyramimonadaceae</taxon>
        <taxon>Cymbomonas</taxon>
    </lineage>
</organism>
<dbReference type="InterPro" id="IPR025605">
    <property type="entry name" value="OST-HTH/LOTUS_dom"/>
</dbReference>
<comment type="caution">
    <text evidence="2">The sequence shown here is derived from an EMBL/GenBank/DDBJ whole genome shotgun (WGS) entry which is preliminary data.</text>
</comment>
<dbReference type="Gene3D" id="3.30.420.610">
    <property type="entry name" value="LOTUS domain-like"/>
    <property type="match status" value="2"/>
</dbReference>
<dbReference type="PROSITE" id="PS51644">
    <property type="entry name" value="HTH_OST"/>
    <property type="match status" value="1"/>
</dbReference>
<dbReference type="EMBL" id="LGRX02021918">
    <property type="protein sequence ID" value="KAK3256166.1"/>
    <property type="molecule type" value="Genomic_DNA"/>
</dbReference>